<dbReference type="EMBL" id="KZ826379">
    <property type="protein sequence ID" value="PYI03545.1"/>
    <property type="molecule type" value="Genomic_DNA"/>
</dbReference>
<comment type="similarity">
    <text evidence="5">Belongs to the FPP/GGPP synthase family.</text>
</comment>
<comment type="cofactor">
    <cofactor evidence="1">
        <name>Mg(2+)</name>
        <dbReference type="ChEBI" id="CHEBI:18420"/>
    </cofactor>
</comment>
<dbReference type="Proteomes" id="UP000248423">
    <property type="component" value="Unassembled WGS sequence"/>
</dbReference>
<dbReference type="InterPro" id="IPR008949">
    <property type="entry name" value="Isoprenoid_synthase_dom_sf"/>
</dbReference>
<evidence type="ECO:0000256" key="4">
    <source>
        <dbReference type="ARBA" id="ARBA00022842"/>
    </source>
</evidence>
<gene>
    <name evidence="6" type="ORF">BO78DRAFT_451605</name>
</gene>
<dbReference type="AlphaFoldDB" id="A0A319E5L7"/>
<proteinExistence type="inferred from homology"/>
<evidence type="ECO:0000256" key="1">
    <source>
        <dbReference type="ARBA" id="ARBA00001946"/>
    </source>
</evidence>
<dbReference type="STRING" id="1448318.A0A319E5L7"/>
<dbReference type="GO" id="GO:0046872">
    <property type="term" value="F:metal ion binding"/>
    <property type="evidence" value="ECO:0007669"/>
    <property type="project" value="UniProtKB-KW"/>
</dbReference>
<dbReference type="PROSITE" id="PS00444">
    <property type="entry name" value="POLYPRENYL_SYNTHASE_2"/>
    <property type="match status" value="1"/>
</dbReference>
<dbReference type="GO" id="GO:0046165">
    <property type="term" value="P:alcohol biosynthetic process"/>
    <property type="evidence" value="ECO:0007669"/>
    <property type="project" value="UniProtKB-ARBA"/>
</dbReference>
<protein>
    <submittedName>
        <fullName evidence="6">ERG20 farnesyl diphosphate synthase</fullName>
    </submittedName>
</protein>
<keyword evidence="7" id="KW-1185">Reference proteome</keyword>
<dbReference type="InterPro" id="IPR039702">
    <property type="entry name" value="FPS1-like"/>
</dbReference>
<dbReference type="SFLD" id="SFLDG01017">
    <property type="entry name" value="Polyprenyl_Transferase_Like"/>
    <property type="match status" value="1"/>
</dbReference>
<dbReference type="VEuPathDB" id="FungiDB:BO78DRAFT_451605"/>
<keyword evidence="3" id="KW-0479">Metal-binding</keyword>
<dbReference type="GO" id="GO:0043386">
    <property type="term" value="P:mycotoxin biosynthetic process"/>
    <property type="evidence" value="ECO:0007669"/>
    <property type="project" value="UniProtKB-ARBA"/>
</dbReference>
<dbReference type="SUPFAM" id="SSF48576">
    <property type="entry name" value="Terpenoid synthases"/>
    <property type="match status" value="1"/>
</dbReference>
<evidence type="ECO:0000256" key="3">
    <source>
        <dbReference type="ARBA" id="ARBA00022723"/>
    </source>
</evidence>
<dbReference type="GO" id="GO:0045337">
    <property type="term" value="P:farnesyl diphosphate biosynthetic process"/>
    <property type="evidence" value="ECO:0007669"/>
    <property type="project" value="TreeGrafter"/>
</dbReference>
<evidence type="ECO:0000256" key="2">
    <source>
        <dbReference type="ARBA" id="ARBA00022679"/>
    </source>
</evidence>
<organism evidence="6 7">
    <name type="scientific">Aspergillus sclerotiicarbonarius (strain CBS 121057 / IBT 28362)</name>
    <dbReference type="NCBI Taxonomy" id="1448318"/>
    <lineage>
        <taxon>Eukaryota</taxon>
        <taxon>Fungi</taxon>
        <taxon>Dikarya</taxon>
        <taxon>Ascomycota</taxon>
        <taxon>Pezizomycotina</taxon>
        <taxon>Eurotiomycetes</taxon>
        <taxon>Eurotiomycetidae</taxon>
        <taxon>Eurotiales</taxon>
        <taxon>Aspergillaceae</taxon>
        <taxon>Aspergillus</taxon>
        <taxon>Aspergillus subgen. Circumdati</taxon>
    </lineage>
</organism>
<keyword evidence="4" id="KW-0460">Magnesium</keyword>
<dbReference type="InterPro" id="IPR000092">
    <property type="entry name" value="Polyprenyl_synt"/>
</dbReference>
<dbReference type="PANTHER" id="PTHR11525">
    <property type="entry name" value="FARNESYL-PYROPHOSPHATE SYNTHETASE"/>
    <property type="match status" value="1"/>
</dbReference>
<dbReference type="CDD" id="cd00685">
    <property type="entry name" value="Trans_IPPS_HT"/>
    <property type="match status" value="1"/>
</dbReference>
<dbReference type="InterPro" id="IPR033749">
    <property type="entry name" value="Polyprenyl_synt_CS"/>
</dbReference>
<dbReference type="GO" id="GO:0005737">
    <property type="term" value="C:cytoplasm"/>
    <property type="evidence" value="ECO:0007669"/>
    <property type="project" value="TreeGrafter"/>
</dbReference>
<dbReference type="SFLD" id="SFLDS00005">
    <property type="entry name" value="Isoprenoid_Synthase_Type_I"/>
    <property type="match status" value="1"/>
</dbReference>
<evidence type="ECO:0000313" key="6">
    <source>
        <dbReference type="EMBL" id="PYI03545.1"/>
    </source>
</evidence>
<evidence type="ECO:0000256" key="5">
    <source>
        <dbReference type="RuleBase" id="RU004466"/>
    </source>
</evidence>
<evidence type="ECO:0000313" key="7">
    <source>
        <dbReference type="Proteomes" id="UP000248423"/>
    </source>
</evidence>
<dbReference type="PROSITE" id="PS00723">
    <property type="entry name" value="POLYPRENYL_SYNTHASE_1"/>
    <property type="match status" value="1"/>
</dbReference>
<name>A0A319E5L7_ASPSB</name>
<dbReference type="OrthoDB" id="10257492at2759"/>
<accession>A0A319E5L7</accession>
<dbReference type="GO" id="GO:0004337">
    <property type="term" value="F:(2E,6E)-farnesyl diphosphate synthase activity"/>
    <property type="evidence" value="ECO:0007669"/>
    <property type="project" value="TreeGrafter"/>
</dbReference>
<dbReference type="PANTHER" id="PTHR11525:SF0">
    <property type="entry name" value="FARNESYL PYROPHOSPHATE SYNTHASE"/>
    <property type="match status" value="1"/>
</dbReference>
<reference evidence="6 7" key="1">
    <citation type="submission" date="2018-02" db="EMBL/GenBank/DDBJ databases">
        <title>The genomes of Aspergillus section Nigri reveals drivers in fungal speciation.</title>
        <authorList>
            <consortium name="DOE Joint Genome Institute"/>
            <person name="Vesth T.C."/>
            <person name="Nybo J."/>
            <person name="Theobald S."/>
            <person name="Brandl J."/>
            <person name="Frisvad J.C."/>
            <person name="Nielsen K.F."/>
            <person name="Lyhne E.K."/>
            <person name="Kogle M.E."/>
            <person name="Kuo A."/>
            <person name="Riley R."/>
            <person name="Clum A."/>
            <person name="Nolan M."/>
            <person name="Lipzen A."/>
            <person name="Salamov A."/>
            <person name="Henrissat B."/>
            <person name="Wiebenga A."/>
            <person name="De vries R.P."/>
            <person name="Grigoriev I.V."/>
            <person name="Mortensen U.H."/>
            <person name="Andersen M.R."/>
            <person name="Baker S.E."/>
        </authorList>
    </citation>
    <scope>NUCLEOTIDE SEQUENCE [LARGE SCALE GENOMIC DNA]</scope>
    <source>
        <strain evidence="6 7">CBS 121057</strain>
    </source>
</reference>
<keyword evidence="2 5" id="KW-0808">Transferase</keyword>
<sequence length="347" mass="40219">MSSNMHQFESVFRQVVSDLRQQCREDYKLPAQVWEWFEKSLLHNTTGGKCNRGLSVIDSARLLLDRDLTPDEYFHAAILGWMIELLQAMMLVLDDIMDASHTRRGKPCWYRVPTVGMKAVNDAAMLESAIYVLLKKYFKHRSGYVEITELFHETAFKIELGQSYDMLIGPDDRIDFSNFTMEKYTEIAVYKTAYYSFYLPVALALLDTGKATARNLQQAEEILIPMGEYFQVQDDYLDAFADSAVLGKVGTDIRDNKCSWLVIQALGRCDKGQRRVLEENYGRGEDDGCERVVKGLYRELGLEGVYREFEERRVAEMRGMIERVDESEGLKRSVFEELLRKIHKRNK</sequence>
<dbReference type="Pfam" id="PF00348">
    <property type="entry name" value="polyprenyl_synt"/>
    <property type="match status" value="1"/>
</dbReference>
<dbReference type="Gene3D" id="1.10.600.10">
    <property type="entry name" value="Farnesyl Diphosphate Synthase"/>
    <property type="match status" value="1"/>
</dbReference>
<dbReference type="GO" id="GO:0004161">
    <property type="term" value="F:dimethylallyltranstransferase activity"/>
    <property type="evidence" value="ECO:0007669"/>
    <property type="project" value="TreeGrafter"/>
</dbReference>